<dbReference type="InParanoid" id="B9TQK6"/>
<evidence type="ECO:0000313" key="3">
    <source>
        <dbReference type="Proteomes" id="UP000008311"/>
    </source>
</evidence>
<gene>
    <name evidence="2" type="ORF">RCOM_2125310</name>
</gene>
<keyword evidence="3" id="KW-1185">Reference proteome</keyword>
<proteinExistence type="predicted"/>
<dbReference type="InterPro" id="IPR017853">
    <property type="entry name" value="GH"/>
</dbReference>
<protein>
    <recommendedName>
        <fullName evidence="4">Cellulase</fullName>
    </recommendedName>
</protein>
<organism evidence="2 3">
    <name type="scientific">Ricinus communis</name>
    <name type="common">Castor bean</name>
    <dbReference type="NCBI Taxonomy" id="3988"/>
    <lineage>
        <taxon>Eukaryota</taxon>
        <taxon>Viridiplantae</taxon>
        <taxon>Streptophyta</taxon>
        <taxon>Embryophyta</taxon>
        <taxon>Tracheophyta</taxon>
        <taxon>Spermatophyta</taxon>
        <taxon>Magnoliopsida</taxon>
        <taxon>eudicotyledons</taxon>
        <taxon>Gunneridae</taxon>
        <taxon>Pentapetalae</taxon>
        <taxon>rosids</taxon>
        <taxon>fabids</taxon>
        <taxon>Malpighiales</taxon>
        <taxon>Euphorbiaceae</taxon>
        <taxon>Acalyphoideae</taxon>
        <taxon>Acalypheae</taxon>
        <taxon>Ricinus</taxon>
    </lineage>
</organism>
<feature type="signal peptide" evidence="1">
    <location>
        <begin position="1"/>
        <end position="29"/>
    </location>
</feature>
<evidence type="ECO:0000313" key="2">
    <source>
        <dbReference type="EMBL" id="EEF21857.1"/>
    </source>
</evidence>
<evidence type="ECO:0008006" key="4">
    <source>
        <dbReference type="Google" id="ProtNLM"/>
    </source>
</evidence>
<dbReference type="AlphaFoldDB" id="B9TQK6"/>
<evidence type="ECO:0000256" key="1">
    <source>
        <dbReference type="SAM" id="SignalP"/>
    </source>
</evidence>
<dbReference type="InterPro" id="IPR006311">
    <property type="entry name" value="TAT_signal"/>
</dbReference>
<dbReference type="PROSITE" id="PS51318">
    <property type="entry name" value="TAT"/>
    <property type="match status" value="1"/>
</dbReference>
<accession>B9TQK6</accession>
<dbReference type="Proteomes" id="UP000008311">
    <property type="component" value="Unassembled WGS sequence"/>
</dbReference>
<dbReference type="EMBL" id="EQ998970">
    <property type="protein sequence ID" value="EEF21857.1"/>
    <property type="molecule type" value="Genomic_DNA"/>
</dbReference>
<feature type="chain" id="PRO_5002892575" description="Cellulase" evidence="1">
    <location>
        <begin position="30"/>
        <end position="85"/>
    </location>
</feature>
<keyword evidence="1" id="KW-0732">Signal</keyword>
<reference evidence="3" key="1">
    <citation type="journal article" date="2010" name="Nat. Biotechnol.">
        <title>Draft genome sequence of the oilseed species Ricinus communis.</title>
        <authorList>
            <person name="Chan A.P."/>
            <person name="Crabtree J."/>
            <person name="Zhao Q."/>
            <person name="Lorenzi H."/>
            <person name="Orvis J."/>
            <person name="Puiu D."/>
            <person name="Melake-Berhan A."/>
            <person name="Jones K.M."/>
            <person name="Redman J."/>
            <person name="Chen G."/>
            <person name="Cahoon E.B."/>
            <person name="Gedil M."/>
            <person name="Stanke M."/>
            <person name="Haas B.J."/>
            <person name="Wortman J.R."/>
            <person name="Fraser-Liggett C.M."/>
            <person name="Ravel J."/>
            <person name="Rabinowicz P.D."/>
        </authorList>
    </citation>
    <scope>NUCLEOTIDE SEQUENCE [LARGE SCALE GENOMIC DNA]</scope>
    <source>
        <strain evidence="3">cv. Hale</strain>
    </source>
</reference>
<dbReference type="SUPFAM" id="SSF51445">
    <property type="entry name" value="(Trans)glycosidases"/>
    <property type="match status" value="1"/>
</dbReference>
<sequence>MISRRSALKLAGGSILAALPAAGAARAAARPIVPSRGINLPGWFDNSDGVAPSEPVLEKLRQAGFETIRLPINGDLLTATDAAAL</sequence>
<name>B9TQK6_RICCO</name>
<feature type="non-terminal residue" evidence="2">
    <location>
        <position position="85"/>
    </location>
</feature>